<dbReference type="InterPro" id="IPR012347">
    <property type="entry name" value="Ferritin-like"/>
</dbReference>
<proteinExistence type="predicted"/>
<evidence type="ECO:0000313" key="4">
    <source>
        <dbReference type="Proteomes" id="UP000181917"/>
    </source>
</evidence>
<evidence type="ECO:0000313" key="3">
    <source>
        <dbReference type="EMBL" id="SDR06255.1"/>
    </source>
</evidence>
<keyword evidence="1" id="KW-0472">Membrane</keyword>
<organism evidence="3 4">
    <name type="scientific">Crystallibacter crystallopoietes</name>
    <dbReference type="NCBI Taxonomy" id="37928"/>
    <lineage>
        <taxon>Bacteria</taxon>
        <taxon>Bacillati</taxon>
        <taxon>Actinomycetota</taxon>
        <taxon>Actinomycetes</taxon>
        <taxon>Micrococcales</taxon>
        <taxon>Micrococcaceae</taxon>
        <taxon>Crystallibacter</taxon>
    </lineage>
</organism>
<dbReference type="OrthoDB" id="8603558at2"/>
<dbReference type="EMBL" id="FNKH01000002">
    <property type="protein sequence ID" value="SDR06255.1"/>
    <property type="molecule type" value="Genomic_DNA"/>
</dbReference>
<dbReference type="InterPro" id="IPR005183">
    <property type="entry name" value="DUF305_CopM-like"/>
</dbReference>
<feature type="transmembrane region" description="Helical" evidence="1">
    <location>
        <begin position="67"/>
        <end position="85"/>
    </location>
</feature>
<reference evidence="3 4" key="1">
    <citation type="submission" date="2016-10" db="EMBL/GenBank/DDBJ databases">
        <authorList>
            <person name="de Groot N.N."/>
        </authorList>
    </citation>
    <scope>NUCLEOTIDE SEQUENCE [LARGE SCALE GENOMIC DNA]</scope>
    <source>
        <strain evidence="3 4">DSM 20117</strain>
    </source>
</reference>
<dbReference type="Proteomes" id="UP000181917">
    <property type="component" value="Unassembled WGS sequence"/>
</dbReference>
<feature type="transmembrane region" description="Helical" evidence="1">
    <location>
        <begin position="6"/>
        <end position="29"/>
    </location>
</feature>
<dbReference type="KEGG" id="acry:AC20117_20680"/>
<feature type="domain" description="DUF305" evidence="2">
    <location>
        <begin position="94"/>
        <end position="155"/>
    </location>
</feature>
<protein>
    <recommendedName>
        <fullName evidence="2">DUF305 domain-containing protein</fullName>
    </recommendedName>
</protein>
<gene>
    <name evidence="3" type="ORF">SAMN04489742_3740</name>
</gene>
<keyword evidence="4" id="KW-1185">Reference proteome</keyword>
<sequence length="185" mass="20811">MKMSYWRFGAMIATATVVMYGLMFIDTYALEHLRWSKSRMYMAITMGGVMALVMLGWMMNMYRNRKVNIAIVGVALLVLATSISLDRIQATIDDTAFMNSMIPHHSMAILRSERAGIEDYRVCELAVAISEAQRREISEMEWLVNDIAENGPAETADEAENRQVPEYEVSALRNCQGVSSALSLP</sequence>
<evidence type="ECO:0000259" key="2">
    <source>
        <dbReference type="Pfam" id="PF03713"/>
    </source>
</evidence>
<dbReference type="Gene3D" id="1.20.1260.10">
    <property type="match status" value="1"/>
</dbReference>
<dbReference type="RefSeq" id="WP_074701908.1">
    <property type="nucleotide sequence ID" value="NZ_CP018863.1"/>
</dbReference>
<accession>A0A1H1FZB3</accession>
<name>A0A1H1FZB3_9MICC</name>
<evidence type="ECO:0000256" key="1">
    <source>
        <dbReference type="SAM" id="Phobius"/>
    </source>
</evidence>
<keyword evidence="1" id="KW-0812">Transmembrane</keyword>
<keyword evidence="1" id="KW-1133">Transmembrane helix</keyword>
<dbReference type="STRING" id="37928.SAMN04489742_3740"/>
<dbReference type="Pfam" id="PF03713">
    <property type="entry name" value="DUF305"/>
    <property type="match status" value="1"/>
</dbReference>
<feature type="transmembrane region" description="Helical" evidence="1">
    <location>
        <begin position="41"/>
        <end position="61"/>
    </location>
</feature>
<dbReference type="AlphaFoldDB" id="A0A1H1FZB3"/>